<evidence type="ECO:0000256" key="1">
    <source>
        <dbReference type="ARBA" id="ARBA00023015"/>
    </source>
</evidence>
<dbReference type="AlphaFoldDB" id="A0A0X8GY48"/>
<evidence type="ECO:0000256" key="2">
    <source>
        <dbReference type="ARBA" id="ARBA00023125"/>
    </source>
</evidence>
<dbReference type="RefSeq" id="WP_067630044.1">
    <property type="nucleotide sequence ID" value="NZ_CP013213.1"/>
</dbReference>
<reference evidence="5 6" key="1">
    <citation type="submission" date="2015-10" db="EMBL/GenBank/DDBJ databases">
        <title>Erysipelothrix larvae sp. LV19 isolated from the larval gut of the rhinoceros beetle, Trypoxylus dichotomus.</title>
        <authorList>
            <person name="Lim S."/>
            <person name="Kim B.-C."/>
        </authorList>
    </citation>
    <scope>NUCLEOTIDE SEQUENCE [LARGE SCALE GENOMIC DNA]</scope>
    <source>
        <strain evidence="5 6">LV19</strain>
    </source>
</reference>
<dbReference type="EMBL" id="CP013213">
    <property type="protein sequence ID" value="AMC92572.1"/>
    <property type="molecule type" value="Genomic_DNA"/>
</dbReference>
<dbReference type="InterPro" id="IPR000524">
    <property type="entry name" value="Tscrpt_reg_HTH_GntR"/>
</dbReference>
<dbReference type="KEGG" id="erl:AOC36_00750"/>
<dbReference type="GO" id="GO:0003677">
    <property type="term" value="F:DNA binding"/>
    <property type="evidence" value="ECO:0007669"/>
    <property type="project" value="UniProtKB-KW"/>
</dbReference>
<evidence type="ECO:0000259" key="4">
    <source>
        <dbReference type="PROSITE" id="PS50949"/>
    </source>
</evidence>
<dbReference type="Gene3D" id="1.10.10.10">
    <property type="entry name" value="Winged helix-like DNA-binding domain superfamily/Winged helix DNA-binding domain"/>
    <property type="match status" value="1"/>
</dbReference>
<feature type="domain" description="HTH gntR-type" evidence="4">
    <location>
        <begin position="8"/>
        <end position="76"/>
    </location>
</feature>
<keyword evidence="1" id="KW-0805">Transcription regulation</keyword>
<gene>
    <name evidence="5" type="ORF">AOC36_00750</name>
</gene>
<dbReference type="Pfam" id="PF00392">
    <property type="entry name" value="GntR"/>
    <property type="match status" value="1"/>
</dbReference>
<keyword evidence="6" id="KW-1185">Reference proteome</keyword>
<proteinExistence type="predicted"/>
<dbReference type="SUPFAM" id="SSF46785">
    <property type="entry name" value="Winged helix' DNA-binding domain"/>
    <property type="match status" value="1"/>
</dbReference>
<dbReference type="PROSITE" id="PS50949">
    <property type="entry name" value="HTH_GNTR"/>
    <property type="match status" value="1"/>
</dbReference>
<dbReference type="CDD" id="cd07377">
    <property type="entry name" value="WHTH_GntR"/>
    <property type="match status" value="1"/>
</dbReference>
<evidence type="ECO:0000313" key="5">
    <source>
        <dbReference type="EMBL" id="AMC92572.1"/>
    </source>
</evidence>
<protein>
    <submittedName>
        <fullName evidence="5">GntR family transcriptional regulator</fullName>
    </submittedName>
</protein>
<name>A0A0X8GY48_9FIRM</name>
<keyword evidence="3" id="KW-0804">Transcription</keyword>
<dbReference type="Proteomes" id="UP000063781">
    <property type="component" value="Chromosome"/>
</dbReference>
<accession>A0A0X8GY48</accession>
<organism evidence="5 6">
    <name type="scientific">Erysipelothrix larvae</name>
    <dbReference type="NCBI Taxonomy" id="1514105"/>
    <lineage>
        <taxon>Bacteria</taxon>
        <taxon>Bacillati</taxon>
        <taxon>Bacillota</taxon>
        <taxon>Erysipelotrichia</taxon>
        <taxon>Erysipelotrichales</taxon>
        <taxon>Erysipelotrichaceae</taxon>
        <taxon>Erysipelothrix</taxon>
    </lineage>
</organism>
<dbReference type="InterPro" id="IPR036388">
    <property type="entry name" value="WH-like_DNA-bd_sf"/>
</dbReference>
<sequence length="123" mass="14013">MTFKSNSIAIYQQIMDMFVLRIASGALSPGERIDSIRDLATQFKVNPNTVQKALNELERDGLLETDRTKGKFVTDDIEKIAQLKHKITLETVEEFVAKVRALKLDQDEVIEIYNRVREGKTDG</sequence>
<dbReference type="SMART" id="SM00345">
    <property type="entry name" value="HTH_GNTR"/>
    <property type="match status" value="1"/>
</dbReference>
<evidence type="ECO:0000313" key="6">
    <source>
        <dbReference type="Proteomes" id="UP000063781"/>
    </source>
</evidence>
<dbReference type="OrthoDB" id="163333at2"/>
<keyword evidence="2" id="KW-0238">DNA-binding</keyword>
<dbReference type="STRING" id="1514105.AOC36_00750"/>
<dbReference type="GO" id="GO:0003700">
    <property type="term" value="F:DNA-binding transcription factor activity"/>
    <property type="evidence" value="ECO:0007669"/>
    <property type="project" value="InterPro"/>
</dbReference>
<dbReference type="PANTHER" id="PTHR38445">
    <property type="entry name" value="HTH-TYPE TRANSCRIPTIONAL REPRESSOR YTRA"/>
    <property type="match status" value="1"/>
</dbReference>
<dbReference type="PANTHER" id="PTHR38445:SF9">
    <property type="entry name" value="HTH-TYPE TRANSCRIPTIONAL REPRESSOR YTRA"/>
    <property type="match status" value="1"/>
</dbReference>
<evidence type="ECO:0000256" key="3">
    <source>
        <dbReference type="ARBA" id="ARBA00023163"/>
    </source>
</evidence>
<dbReference type="InterPro" id="IPR036390">
    <property type="entry name" value="WH_DNA-bd_sf"/>
</dbReference>